<comment type="caution">
    <text evidence="1">The sequence shown here is derived from an EMBL/GenBank/DDBJ whole genome shotgun (WGS) entry which is preliminary data.</text>
</comment>
<gene>
    <name evidence="1" type="ORF">CDAR_409511</name>
</gene>
<sequence length="121" mass="13433">MVSGRESRNRLLEEVRNAYLYLEYIGESGWGLWVSADLQGRLDELIVARTNVSGRGPLSSQMSGRRAKVRATPSALQSPESCEISNHFFFSLSLSLPTESYFTRTNQAFDTILLSASGLIV</sequence>
<name>A0AAV4S5S7_9ARAC</name>
<proteinExistence type="predicted"/>
<dbReference type="Proteomes" id="UP001054837">
    <property type="component" value="Unassembled WGS sequence"/>
</dbReference>
<organism evidence="1 2">
    <name type="scientific">Caerostris darwini</name>
    <dbReference type="NCBI Taxonomy" id="1538125"/>
    <lineage>
        <taxon>Eukaryota</taxon>
        <taxon>Metazoa</taxon>
        <taxon>Ecdysozoa</taxon>
        <taxon>Arthropoda</taxon>
        <taxon>Chelicerata</taxon>
        <taxon>Arachnida</taxon>
        <taxon>Araneae</taxon>
        <taxon>Araneomorphae</taxon>
        <taxon>Entelegynae</taxon>
        <taxon>Araneoidea</taxon>
        <taxon>Araneidae</taxon>
        <taxon>Caerostris</taxon>
    </lineage>
</organism>
<evidence type="ECO:0000313" key="1">
    <source>
        <dbReference type="EMBL" id="GIY28546.1"/>
    </source>
</evidence>
<evidence type="ECO:0000313" key="2">
    <source>
        <dbReference type="Proteomes" id="UP001054837"/>
    </source>
</evidence>
<accession>A0AAV4S5S7</accession>
<keyword evidence="2" id="KW-1185">Reference proteome</keyword>
<dbReference type="EMBL" id="BPLQ01007179">
    <property type="protein sequence ID" value="GIY28546.1"/>
    <property type="molecule type" value="Genomic_DNA"/>
</dbReference>
<reference evidence="1 2" key="1">
    <citation type="submission" date="2021-06" db="EMBL/GenBank/DDBJ databases">
        <title>Caerostris darwini draft genome.</title>
        <authorList>
            <person name="Kono N."/>
            <person name="Arakawa K."/>
        </authorList>
    </citation>
    <scope>NUCLEOTIDE SEQUENCE [LARGE SCALE GENOMIC DNA]</scope>
</reference>
<dbReference type="AlphaFoldDB" id="A0AAV4S5S7"/>
<protein>
    <submittedName>
        <fullName evidence="1">Uncharacterized protein</fullName>
    </submittedName>
</protein>